<evidence type="ECO:0000256" key="5">
    <source>
        <dbReference type="ARBA" id="ARBA00022741"/>
    </source>
</evidence>
<dbReference type="CDD" id="cd18547">
    <property type="entry name" value="ABC_6TM_Tm288_like"/>
    <property type="match status" value="1"/>
</dbReference>
<accession>A0A398D2T5</accession>
<dbReference type="PROSITE" id="PS00211">
    <property type="entry name" value="ABC_TRANSPORTER_1"/>
    <property type="match status" value="1"/>
</dbReference>
<comment type="subcellular location">
    <subcellularLocation>
        <location evidence="1">Cell membrane</location>
        <topology evidence="1">Multi-pass membrane protein</topology>
    </subcellularLocation>
</comment>
<dbReference type="RefSeq" id="WP_119088682.1">
    <property type="nucleotide sequence ID" value="NZ_QXIS01000008.1"/>
</dbReference>
<dbReference type="AlphaFoldDB" id="A0A398D2T5"/>
<dbReference type="CDD" id="cd03254">
    <property type="entry name" value="ABCC_Glucan_exporter_like"/>
    <property type="match status" value="1"/>
</dbReference>
<keyword evidence="8 10" id="KW-0472">Membrane</keyword>
<organism evidence="13 14">
    <name type="scientific">Candidatus Cryosericum terrychapinii</name>
    <dbReference type="NCBI Taxonomy" id="2290919"/>
    <lineage>
        <taxon>Bacteria</taxon>
        <taxon>Pseudomonadati</taxon>
        <taxon>Caldisericota/Cryosericota group</taxon>
        <taxon>Candidatus Cryosericota</taxon>
        <taxon>Candidatus Cryosericia</taxon>
        <taxon>Candidatus Cryosericales</taxon>
        <taxon>Candidatus Cryosericaceae</taxon>
        <taxon>Candidatus Cryosericum</taxon>
    </lineage>
</organism>
<dbReference type="GO" id="GO:0015421">
    <property type="term" value="F:ABC-type oligopeptide transporter activity"/>
    <property type="evidence" value="ECO:0007669"/>
    <property type="project" value="TreeGrafter"/>
</dbReference>
<comment type="caution">
    <text evidence="13">The sequence shown here is derived from an EMBL/GenBank/DDBJ whole genome shotgun (WGS) entry which is preliminary data.</text>
</comment>
<dbReference type="Proteomes" id="UP000266328">
    <property type="component" value="Unassembled WGS sequence"/>
</dbReference>
<dbReference type="FunFam" id="3.40.50.300:FF:000287">
    <property type="entry name" value="Multidrug ABC transporter ATP-binding protein"/>
    <property type="match status" value="1"/>
</dbReference>
<feature type="compositionally biased region" description="Gly residues" evidence="9">
    <location>
        <begin position="14"/>
        <end position="25"/>
    </location>
</feature>
<dbReference type="InterPro" id="IPR027417">
    <property type="entry name" value="P-loop_NTPase"/>
</dbReference>
<evidence type="ECO:0000256" key="1">
    <source>
        <dbReference type="ARBA" id="ARBA00004651"/>
    </source>
</evidence>
<dbReference type="SMART" id="SM00382">
    <property type="entry name" value="AAA"/>
    <property type="match status" value="1"/>
</dbReference>
<evidence type="ECO:0000256" key="9">
    <source>
        <dbReference type="SAM" id="MobiDB-lite"/>
    </source>
</evidence>
<evidence type="ECO:0000313" key="14">
    <source>
        <dbReference type="Proteomes" id="UP000266328"/>
    </source>
</evidence>
<feature type="transmembrane region" description="Helical" evidence="10">
    <location>
        <begin position="358"/>
        <end position="377"/>
    </location>
</feature>
<dbReference type="PANTHER" id="PTHR43394:SF1">
    <property type="entry name" value="ATP-BINDING CASSETTE SUB-FAMILY B MEMBER 10, MITOCHONDRIAL"/>
    <property type="match status" value="1"/>
</dbReference>
<dbReference type="GO" id="GO:0005886">
    <property type="term" value="C:plasma membrane"/>
    <property type="evidence" value="ECO:0007669"/>
    <property type="project" value="UniProtKB-SubCell"/>
</dbReference>
<feature type="transmembrane region" description="Helical" evidence="10">
    <location>
        <begin position="259"/>
        <end position="279"/>
    </location>
</feature>
<dbReference type="Pfam" id="PF00664">
    <property type="entry name" value="ABC_membrane"/>
    <property type="match status" value="1"/>
</dbReference>
<evidence type="ECO:0000256" key="6">
    <source>
        <dbReference type="ARBA" id="ARBA00022840"/>
    </source>
</evidence>
<dbReference type="Gene3D" id="1.20.1560.10">
    <property type="entry name" value="ABC transporter type 1, transmembrane domain"/>
    <property type="match status" value="1"/>
</dbReference>
<keyword evidence="5" id="KW-0547">Nucleotide-binding</keyword>
<feature type="transmembrane region" description="Helical" evidence="10">
    <location>
        <begin position="51"/>
        <end position="71"/>
    </location>
</feature>
<evidence type="ECO:0000259" key="12">
    <source>
        <dbReference type="PROSITE" id="PS50929"/>
    </source>
</evidence>
<keyword evidence="2" id="KW-0813">Transport</keyword>
<dbReference type="PANTHER" id="PTHR43394">
    <property type="entry name" value="ATP-DEPENDENT PERMEASE MDL1, MITOCHONDRIAL"/>
    <property type="match status" value="1"/>
</dbReference>
<keyword evidence="3" id="KW-1003">Cell membrane</keyword>
<reference evidence="13 14" key="1">
    <citation type="submission" date="2018-09" db="EMBL/GenBank/DDBJ databases">
        <title>Discovery and Ecogenomic Context for Candidatus Cryosericales, a Global Caldiserica Order Active in Thawing Permafrost.</title>
        <authorList>
            <person name="Martinez M.A."/>
            <person name="Woodcroft B.J."/>
            <person name="Ignacio Espinoza J.C."/>
            <person name="Zayed A."/>
            <person name="Singleton C.M."/>
            <person name="Boyd J."/>
            <person name="Li Y.-F."/>
            <person name="Purvine S."/>
            <person name="Maughan H."/>
            <person name="Hodgkins S.B."/>
            <person name="Anderson D."/>
            <person name="Sederholm M."/>
            <person name="Temperton B."/>
            <person name="Saleska S.R."/>
            <person name="Tyson G.W."/>
            <person name="Rich V.I."/>
        </authorList>
    </citation>
    <scope>NUCLEOTIDE SEQUENCE [LARGE SCALE GENOMIC DNA]</scope>
    <source>
        <strain evidence="13 14">SMC7</strain>
    </source>
</reference>
<dbReference type="InterPro" id="IPR003593">
    <property type="entry name" value="AAA+_ATPase"/>
</dbReference>
<feature type="transmembrane region" description="Helical" evidence="10">
    <location>
        <begin position="333"/>
        <end position="352"/>
    </location>
</feature>
<evidence type="ECO:0000259" key="11">
    <source>
        <dbReference type="PROSITE" id="PS50893"/>
    </source>
</evidence>
<dbReference type="PROSITE" id="PS50929">
    <property type="entry name" value="ABC_TM1F"/>
    <property type="match status" value="1"/>
</dbReference>
<dbReference type="GO" id="GO:0016887">
    <property type="term" value="F:ATP hydrolysis activity"/>
    <property type="evidence" value="ECO:0007669"/>
    <property type="project" value="InterPro"/>
</dbReference>
<feature type="domain" description="ABC transporter" evidence="11">
    <location>
        <begin position="535"/>
        <end position="769"/>
    </location>
</feature>
<dbReference type="Pfam" id="PF00005">
    <property type="entry name" value="ABC_tran"/>
    <property type="match status" value="1"/>
</dbReference>
<dbReference type="InterPro" id="IPR036640">
    <property type="entry name" value="ABC1_TM_sf"/>
</dbReference>
<dbReference type="EMBL" id="QXIS01000008">
    <property type="protein sequence ID" value="RIE06527.1"/>
    <property type="molecule type" value="Genomic_DNA"/>
</dbReference>
<feature type="compositionally biased region" description="Basic and acidic residues" evidence="9">
    <location>
        <begin position="1"/>
        <end position="10"/>
    </location>
</feature>
<keyword evidence="4 10" id="KW-0812">Transmembrane</keyword>
<dbReference type="InterPro" id="IPR003439">
    <property type="entry name" value="ABC_transporter-like_ATP-bd"/>
</dbReference>
<keyword evidence="7 10" id="KW-1133">Transmembrane helix</keyword>
<dbReference type="InterPro" id="IPR011527">
    <property type="entry name" value="ABC1_TM_dom"/>
</dbReference>
<keyword evidence="14" id="KW-1185">Reference proteome</keyword>
<gene>
    <name evidence="13" type="ORF">SMC7_01840</name>
</gene>
<evidence type="ECO:0000256" key="2">
    <source>
        <dbReference type="ARBA" id="ARBA00022448"/>
    </source>
</evidence>
<feature type="domain" description="ABC transmembrane type-1" evidence="12">
    <location>
        <begin position="259"/>
        <end position="501"/>
    </location>
</feature>
<keyword evidence="6 13" id="KW-0067">ATP-binding</keyword>
<dbReference type="InterPro" id="IPR017871">
    <property type="entry name" value="ABC_transporter-like_CS"/>
</dbReference>
<feature type="region of interest" description="Disordered" evidence="9">
    <location>
        <begin position="1"/>
        <end position="28"/>
    </location>
</feature>
<dbReference type="SUPFAM" id="SSF52540">
    <property type="entry name" value="P-loop containing nucleoside triphosphate hydrolases"/>
    <property type="match status" value="1"/>
</dbReference>
<dbReference type="PROSITE" id="PS50893">
    <property type="entry name" value="ABC_TRANSPORTER_2"/>
    <property type="match status" value="1"/>
</dbReference>
<evidence type="ECO:0000256" key="8">
    <source>
        <dbReference type="ARBA" id="ARBA00023136"/>
    </source>
</evidence>
<dbReference type="GO" id="GO:0005524">
    <property type="term" value="F:ATP binding"/>
    <property type="evidence" value="ECO:0007669"/>
    <property type="project" value="UniProtKB-KW"/>
</dbReference>
<evidence type="ECO:0000256" key="10">
    <source>
        <dbReference type="SAM" id="Phobius"/>
    </source>
</evidence>
<name>A0A398D2T5_9BACT</name>
<evidence type="ECO:0000256" key="4">
    <source>
        <dbReference type="ARBA" id="ARBA00022692"/>
    </source>
</evidence>
<dbReference type="InterPro" id="IPR039421">
    <property type="entry name" value="Type_1_exporter"/>
</dbReference>
<dbReference type="Gene3D" id="3.40.50.300">
    <property type="entry name" value="P-loop containing nucleotide triphosphate hydrolases"/>
    <property type="match status" value="1"/>
</dbReference>
<proteinExistence type="predicted"/>
<evidence type="ECO:0000256" key="3">
    <source>
        <dbReference type="ARBA" id="ARBA00022475"/>
    </source>
</evidence>
<sequence length="777" mass="84709">MSDDTRKERPIATGGPGPMGGGPRGLRGVVEKPKDFRGTTRRLIQYLKPQTAKLMIVFALAIASTAFAVYGPKISGTAVNQLMNGFVAKSMVSGISKAQEQGVPQIQKVLQQMQSAEDAAVTQAQTAAKQGIDQQFSAKFPGVPLESIPGYAAALAAAQAKAADTARSTVEKSLLGVAKLTPAQFTAMQQFVALPLVSSITDNNKKADTVLTIINLGKLLPMTGQEKTINVSQTDLDRGIADIRENGGTIPLPAIGKTLLFLLLVYVLSALLTFVMQYIMSDVAQKTTYDMRKELDYKLAALPLRYYDMHSNGEILSRMTNDMDTISTTLQQGLTQVIVSVFQILGYIYMMLTISGKLTLVTLATLPLYIITTALIARKSQKFYRAQQLHLGRLSSHAEEMYTGHNVVKAFGHEQESIATFEAVNNDLYQAGWKAQFMSGVMFPLMNFISNLGYVFIAVLGGVYVTRNLLNLGDITAFIQYSRSFSMPIIQTASIANVIQSTMACAERVFTVLDEPEEKPDADDAIVIAEPRGAITFDHVAFSYRPTEPLIADMNLDVKQGDTVAIVGPTGAGKTTLVNLLMRFYDIQGGAITFDGVETRKMRRGSLRTMFGMVLQDTWLFNGTIRENIAYGRDDATEEEIVAAAKAAHADHFIRSLPEGYDTVLNEEASNISAGQKQLLTIARVVLTNPAVLILDEATSSVDTRTEVRIQKAMAQLMAGRTSFVIAHRLSTIRDAHHILVMNHGAIVEQGTHKELLAQHGFYADLYNSQFTGAAIT</sequence>
<dbReference type="SUPFAM" id="SSF90123">
    <property type="entry name" value="ABC transporter transmembrane region"/>
    <property type="match status" value="1"/>
</dbReference>
<dbReference type="FunFam" id="1.20.1560.10:FF:000011">
    <property type="entry name" value="Multidrug ABC transporter ATP-binding protein"/>
    <property type="match status" value="1"/>
</dbReference>
<evidence type="ECO:0000313" key="13">
    <source>
        <dbReference type="EMBL" id="RIE06527.1"/>
    </source>
</evidence>
<evidence type="ECO:0000256" key="7">
    <source>
        <dbReference type="ARBA" id="ARBA00022989"/>
    </source>
</evidence>
<protein>
    <submittedName>
        <fullName evidence="13">ABC transporter ATP-binding protein</fullName>
    </submittedName>
</protein>
<feature type="transmembrane region" description="Helical" evidence="10">
    <location>
        <begin position="445"/>
        <end position="465"/>
    </location>
</feature>
<dbReference type="OrthoDB" id="3176683at2"/>